<dbReference type="InterPro" id="IPR050325">
    <property type="entry name" value="Prot/Nucl_acid_deglycase"/>
</dbReference>
<dbReference type="CDD" id="cd03135">
    <property type="entry name" value="GATase1_DJ-1"/>
    <property type="match status" value="1"/>
</dbReference>
<dbReference type="GO" id="GO:0005737">
    <property type="term" value="C:cytoplasm"/>
    <property type="evidence" value="ECO:0007669"/>
    <property type="project" value="TreeGrafter"/>
</dbReference>
<evidence type="ECO:0000259" key="2">
    <source>
        <dbReference type="Pfam" id="PF01965"/>
    </source>
</evidence>
<dbReference type="FunFam" id="3.40.50.880:FF:000015">
    <property type="entry name" value="Protein DJ-1 homolog C"/>
    <property type="match status" value="1"/>
</dbReference>
<dbReference type="InterPro" id="IPR029062">
    <property type="entry name" value="Class_I_gatase-like"/>
</dbReference>
<dbReference type="Proteomes" id="UP000245138">
    <property type="component" value="Unassembled WGS sequence"/>
</dbReference>
<organism evidence="3 4">
    <name type="scientific">Brenneria roseae subsp. americana</name>
    <dbReference type="NCBI Taxonomy" id="1508507"/>
    <lineage>
        <taxon>Bacteria</taxon>
        <taxon>Pseudomonadati</taxon>
        <taxon>Pseudomonadota</taxon>
        <taxon>Gammaproteobacteria</taxon>
        <taxon>Enterobacterales</taxon>
        <taxon>Pectobacteriaceae</taxon>
        <taxon>Brenneria</taxon>
    </lineage>
</organism>
<dbReference type="RefSeq" id="WP_109052878.1">
    <property type="nucleotide sequence ID" value="NZ_QDKJ01000002.1"/>
</dbReference>
<keyword evidence="1" id="KW-0677">Repeat</keyword>
<evidence type="ECO:0000256" key="1">
    <source>
        <dbReference type="ARBA" id="ARBA00022737"/>
    </source>
</evidence>
<dbReference type="Gene3D" id="3.40.50.880">
    <property type="match status" value="1"/>
</dbReference>
<comment type="caution">
    <text evidence="3">The sequence shown here is derived from an EMBL/GenBank/DDBJ whole genome shotgun (WGS) entry which is preliminary data.</text>
</comment>
<keyword evidence="4" id="KW-1185">Reference proteome</keyword>
<dbReference type="InterPro" id="IPR002818">
    <property type="entry name" value="DJ-1/PfpI"/>
</dbReference>
<dbReference type="EMBL" id="QDKJ01000002">
    <property type="protein sequence ID" value="PWC15020.1"/>
    <property type="molecule type" value="Genomic_DNA"/>
</dbReference>
<dbReference type="InterPro" id="IPR006287">
    <property type="entry name" value="DJ-1"/>
</dbReference>
<dbReference type="PANTHER" id="PTHR48094:SF23">
    <property type="entry name" value="PROTEIN_NUCLEIC ACID DEGLYCASE 3"/>
    <property type="match status" value="1"/>
</dbReference>
<dbReference type="OrthoDB" id="9803764at2"/>
<dbReference type="NCBIfam" id="TIGR01383">
    <property type="entry name" value="not_thiJ"/>
    <property type="match status" value="1"/>
</dbReference>
<feature type="domain" description="DJ-1/PfpI" evidence="2">
    <location>
        <begin position="4"/>
        <end position="170"/>
    </location>
</feature>
<dbReference type="Pfam" id="PF01965">
    <property type="entry name" value="DJ-1_PfpI"/>
    <property type="match status" value="1"/>
</dbReference>
<gene>
    <name evidence="3" type="ORF">B4923_02995</name>
</gene>
<evidence type="ECO:0000313" key="3">
    <source>
        <dbReference type="EMBL" id="PWC15020.1"/>
    </source>
</evidence>
<dbReference type="SUPFAM" id="SSF52317">
    <property type="entry name" value="Class I glutamine amidotransferase-like"/>
    <property type="match status" value="1"/>
</dbReference>
<dbReference type="NCBIfam" id="NF008605">
    <property type="entry name" value="PRK11574.1"/>
    <property type="match status" value="1"/>
</dbReference>
<dbReference type="PANTHER" id="PTHR48094">
    <property type="entry name" value="PROTEIN/NUCLEIC ACID DEGLYCASE DJ-1-RELATED"/>
    <property type="match status" value="1"/>
</dbReference>
<name>A0A2U1U051_9GAMM</name>
<evidence type="ECO:0000313" key="4">
    <source>
        <dbReference type="Proteomes" id="UP000245138"/>
    </source>
</evidence>
<proteinExistence type="predicted"/>
<dbReference type="AlphaFoldDB" id="A0A2U1U051"/>
<sequence>MSASVLVCLAPGSEETEAVTTIDLLVRAGIQVTLASVASDGNLEITCSRGVRLLADAPLVEVADRHFDALVLPGGLKGAECFRDSPLLVECIRQANQDGKIVAAMCATPALVLEHHQLFPVGNMTGYPDLKEKISPEKWMEKRVVYDPRVNLLTTQGPGTSMDFALKLIDLLLGKAKAAEIAAQLILPPGIYNYRD</sequence>
<accession>A0A2U1U051</accession>
<protein>
    <submittedName>
        <fullName evidence="3">Protein deglycase YajL</fullName>
    </submittedName>
</protein>
<reference evidence="3 4" key="1">
    <citation type="submission" date="2018-04" db="EMBL/GenBank/DDBJ databases">
        <title>Brenneria corticis sp.nov.</title>
        <authorList>
            <person name="Li Y."/>
        </authorList>
    </citation>
    <scope>NUCLEOTIDE SEQUENCE [LARGE SCALE GENOMIC DNA]</scope>
    <source>
        <strain evidence="3 4">LMG 27715</strain>
    </source>
</reference>